<keyword evidence="4" id="KW-0479">Metal-binding</keyword>
<dbReference type="PANTHER" id="PTHR23407">
    <property type="entry name" value="ATPASE INHIBITOR/5-FORMYLTETRAHYDROFOLATE CYCLO-LIGASE"/>
    <property type="match status" value="1"/>
</dbReference>
<dbReference type="InterPro" id="IPR024185">
    <property type="entry name" value="FTHF_cligase-like_sf"/>
</dbReference>
<evidence type="ECO:0000256" key="1">
    <source>
        <dbReference type="ARBA" id="ARBA00010638"/>
    </source>
</evidence>
<organism evidence="5 6">
    <name type="scientific">Teichococcus aestuarii</name>
    <dbReference type="NCBI Taxonomy" id="568898"/>
    <lineage>
        <taxon>Bacteria</taxon>
        <taxon>Pseudomonadati</taxon>
        <taxon>Pseudomonadota</taxon>
        <taxon>Alphaproteobacteria</taxon>
        <taxon>Acetobacterales</taxon>
        <taxon>Roseomonadaceae</taxon>
        <taxon>Roseomonas</taxon>
    </lineage>
</organism>
<accession>A0A2U1V9U5</accession>
<dbReference type="OrthoDB" id="9801938at2"/>
<gene>
    <name evidence="5" type="ORF">CR165_01930</name>
</gene>
<evidence type="ECO:0000313" key="5">
    <source>
        <dbReference type="EMBL" id="PWC30689.1"/>
    </source>
</evidence>
<dbReference type="Pfam" id="PF01812">
    <property type="entry name" value="5-FTHF_cyc-lig"/>
    <property type="match status" value="1"/>
</dbReference>
<reference evidence="6" key="1">
    <citation type="submission" date="2017-10" db="EMBL/GenBank/DDBJ databases">
        <authorList>
            <person name="Toshchakov S.V."/>
            <person name="Goeva M.A."/>
        </authorList>
    </citation>
    <scope>NUCLEOTIDE SEQUENCE [LARGE SCALE GENOMIC DNA]</scope>
    <source>
        <strain evidence="6">JR1/69-1-13</strain>
    </source>
</reference>
<dbReference type="InterPro" id="IPR037171">
    <property type="entry name" value="NagB/RpiA_transferase-like"/>
</dbReference>
<comment type="cofactor">
    <cofactor evidence="4">
        <name>Mg(2+)</name>
        <dbReference type="ChEBI" id="CHEBI:18420"/>
    </cofactor>
</comment>
<dbReference type="AlphaFoldDB" id="A0A2U1V9U5"/>
<dbReference type="InterPro" id="IPR002698">
    <property type="entry name" value="FTHF_cligase"/>
</dbReference>
<name>A0A2U1V9U5_9PROT</name>
<dbReference type="GO" id="GO:0030272">
    <property type="term" value="F:5-formyltetrahydrofolate cyclo-ligase activity"/>
    <property type="evidence" value="ECO:0007669"/>
    <property type="project" value="UniProtKB-EC"/>
</dbReference>
<dbReference type="Gene3D" id="3.40.50.10420">
    <property type="entry name" value="NagB/RpiA/CoA transferase-like"/>
    <property type="match status" value="1"/>
</dbReference>
<evidence type="ECO:0000256" key="2">
    <source>
        <dbReference type="ARBA" id="ARBA00022741"/>
    </source>
</evidence>
<dbReference type="Proteomes" id="UP000245048">
    <property type="component" value="Unassembled WGS sequence"/>
</dbReference>
<proteinExistence type="inferred from homology"/>
<dbReference type="PANTHER" id="PTHR23407:SF1">
    <property type="entry name" value="5-FORMYLTETRAHYDROFOLATE CYCLO-LIGASE"/>
    <property type="match status" value="1"/>
</dbReference>
<keyword evidence="4" id="KW-0460">Magnesium</keyword>
<evidence type="ECO:0000256" key="3">
    <source>
        <dbReference type="ARBA" id="ARBA00022840"/>
    </source>
</evidence>
<dbReference type="GO" id="GO:0005524">
    <property type="term" value="F:ATP binding"/>
    <property type="evidence" value="ECO:0007669"/>
    <property type="project" value="UniProtKB-KW"/>
</dbReference>
<keyword evidence="6" id="KW-1185">Reference proteome</keyword>
<dbReference type="EC" id="6.3.3.2" evidence="4"/>
<dbReference type="NCBIfam" id="TIGR02727">
    <property type="entry name" value="MTHFS_bact"/>
    <property type="match status" value="1"/>
</dbReference>
<comment type="similarity">
    <text evidence="1 4">Belongs to the 5-formyltetrahydrofolate cyclo-ligase family.</text>
</comment>
<keyword evidence="3 4" id="KW-0067">ATP-binding</keyword>
<keyword evidence="5" id="KW-0436">Ligase</keyword>
<dbReference type="SUPFAM" id="SSF100950">
    <property type="entry name" value="NagB/RpiA/CoA transferase-like"/>
    <property type="match status" value="1"/>
</dbReference>
<dbReference type="RefSeq" id="WP_109515260.1">
    <property type="nucleotide sequence ID" value="NZ_PDOA01000001.1"/>
</dbReference>
<dbReference type="GO" id="GO:0046872">
    <property type="term" value="F:metal ion binding"/>
    <property type="evidence" value="ECO:0007669"/>
    <property type="project" value="UniProtKB-KW"/>
</dbReference>
<evidence type="ECO:0000313" key="6">
    <source>
        <dbReference type="Proteomes" id="UP000245048"/>
    </source>
</evidence>
<dbReference type="EMBL" id="PDOA01000001">
    <property type="protein sequence ID" value="PWC30689.1"/>
    <property type="molecule type" value="Genomic_DNA"/>
</dbReference>
<protein>
    <recommendedName>
        <fullName evidence="4">5-formyltetrahydrofolate cyclo-ligase</fullName>
        <ecNumber evidence="4">6.3.3.2</ecNumber>
    </recommendedName>
</protein>
<dbReference type="GO" id="GO:0009396">
    <property type="term" value="P:folic acid-containing compound biosynthetic process"/>
    <property type="evidence" value="ECO:0007669"/>
    <property type="project" value="TreeGrafter"/>
</dbReference>
<sequence length="203" mass="20907">MAAPHSLSPSPAETDPPELAAAKVAMRQAALAGRAAFGPAARGAGEALAAVVLRECPLAAGACVGGFWPMGDEIDIRPLLRALAAAGHPLALPVTPRRGLPLIFRPWRFGEALLPGRFGTSVPAGEAEVMPDVLLVPLLAFDRRGARLGYGGGYYDRTLAALPGARAIGVAYAAQEVPAVPTGPHDQPLPGIATEAGFIRTER</sequence>
<comment type="catalytic activity">
    <reaction evidence="4">
        <text>(6S)-5-formyl-5,6,7,8-tetrahydrofolate + ATP = (6R)-5,10-methenyltetrahydrofolate + ADP + phosphate</text>
        <dbReference type="Rhea" id="RHEA:10488"/>
        <dbReference type="ChEBI" id="CHEBI:30616"/>
        <dbReference type="ChEBI" id="CHEBI:43474"/>
        <dbReference type="ChEBI" id="CHEBI:57455"/>
        <dbReference type="ChEBI" id="CHEBI:57457"/>
        <dbReference type="ChEBI" id="CHEBI:456216"/>
        <dbReference type="EC" id="6.3.3.2"/>
    </reaction>
</comment>
<evidence type="ECO:0000256" key="4">
    <source>
        <dbReference type="RuleBase" id="RU361279"/>
    </source>
</evidence>
<comment type="caution">
    <text evidence="5">The sequence shown here is derived from an EMBL/GenBank/DDBJ whole genome shotgun (WGS) entry which is preliminary data.</text>
</comment>
<keyword evidence="2 4" id="KW-0547">Nucleotide-binding</keyword>
<dbReference type="GO" id="GO:0035999">
    <property type="term" value="P:tetrahydrofolate interconversion"/>
    <property type="evidence" value="ECO:0007669"/>
    <property type="project" value="TreeGrafter"/>
</dbReference>